<comment type="caution">
    <text evidence="2">The sequence shown here is derived from an EMBL/GenBank/DDBJ whole genome shotgun (WGS) entry which is preliminary data.</text>
</comment>
<protein>
    <submittedName>
        <fullName evidence="2">Uncharacterized protein</fullName>
    </submittedName>
</protein>
<proteinExistence type="predicted"/>
<dbReference type="RefSeq" id="WP_380634563.1">
    <property type="nucleotide sequence ID" value="NZ_JBHSQO010000006.1"/>
</dbReference>
<name>A0ABW1P3Y8_9PSEU</name>
<dbReference type="EMBL" id="JBHSQO010000006">
    <property type="protein sequence ID" value="MFC6089407.1"/>
    <property type="molecule type" value="Genomic_DNA"/>
</dbReference>
<accession>A0ABW1P3Y8</accession>
<feature type="compositionally biased region" description="Low complexity" evidence="1">
    <location>
        <begin position="135"/>
        <end position="150"/>
    </location>
</feature>
<evidence type="ECO:0000256" key="1">
    <source>
        <dbReference type="SAM" id="MobiDB-lite"/>
    </source>
</evidence>
<gene>
    <name evidence="2" type="ORF">ACFP3R_09000</name>
</gene>
<dbReference type="Proteomes" id="UP001596220">
    <property type="component" value="Unassembled WGS sequence"/>
</dbReference>
<sequence>MTADRLLLDALAHLVDHLDPTPDELAGRAAGALAERVEATPMRMLTDSALVTPPGTRGRCATRTLRFVGLDLLLDHAINGLHATGLAGAGLTGTGPANAAAVLHHAGAPQPHHSIPRPANASHPHHFAPDPANAPAPGSVHPGPVHPGLPTSDLLAPGAVAVARWPGGEARTTVDRAGWFHLDGVPSGPVRFLLLGPATRHATPWFVA</sequence>
<reference evidence="3" key="1">
    <citation type="journal article" date="2019" name="Int. J. Syst. Evol. Microbiol.">
        <title>The Global Catalogue of Microorganisms (GCM) 10K type strain sequencing project: providing services to taxonomists for standard genome sequencing and annotation.</title>
        <authorList>
            <consortium name="The Broad Institute Genomics Platform"/>
            <consortium name="The Broad Institute Genome Sequencing Center for Infectious Disease"/>
            <person name="Wu L."/>
            <person name="Ma J."/>
        </authorList>
    </citation>
    <scope>NUCLEOTIDE SEQUENCE [LARGE SCALE GENOMIC DNA]</scope>
    <source>
        <strain evidence="3">CGMCC 4.7246</strain>
    </source>
</reference>
<evidence type="ECO:0000313" key="3">
    <source>
        <dbReference type="Proteomes" id="UP001596220"/>
    </source>
</evidence>
<organism evidence="2 3">
    <name type="scientific">Saccharothrix lopnurensis</name>
    <dbReference type="NCBI Taxonomy" id="1670621"/>
    <lineage>
        <taxon>Bacteria</taxon>
        <taxon>Bacillati</taxon>
        <taxon>Actinomycetota</taxon>
        <taxon>Actinomycetes</taxon>
        <taxon>Pseudonocardiales</taxon>
        <taxon>Pseudonocardiaceae</taxon>
        <taxon>Saccharothrix</taxon>
    </lineage>
</organism>
<keyword evidence="3" id="KW-1185">Reference proteome</keyword>
<feature type="region of interest" description="Disordered" evidence="1">
    <location>
        <begin position="107"/>
        <end position="152"/>
    </location>
</feature>
<evidence type="ECO:0000313" key="2">
    <source>
        <dbReference type="EMBL" id="MFC6089407.1"/>
    </source>
</evidence>